<keyword evidence="4" id="KW-0460">Magnesium</keyword>
<proteinExistence type="predicted"/>
<evidence type="ECO:0000256" key="2">
    <source>
        <dbReference type="ARBA" id="ARBA00022723"/>
    </source>
</evidence>
<gene>
    <name evidence="6" type="ORF">CO661_29920</name>
</gene>
<dbReference type="GO" id="GO:0005737">
    <property type="term" value="C:cytoplasm"/>
    <property type="evidence" value="ECO:0007669"/>
    <property type="project" value="TreeGrafter"/>
</dbReference>
<protein>
    <submittedName>
        <fullName evidence="6">NUDIX domain-containing protein</fullName>
    </submittedName>
</protein>
<dbReference type="InterPro" id="IPR047198">
    <property type="entry name" value="DDP-like_NUDIX"/>
</dbReference>
<dbReference type="GO" id="GO:0071543">
    <property type="term" value="P:diphosphoinositol polyphosphate metabolic process"/>
    <property type="evidence" value="ECO:0007669"/>
    <property type="project" value="TreeGrafter"/>
</dbReference>
<dbReference type="GO" id="GO:1901907">
    <property type="term" value="P:diadenosine pentaphosphate catabolic process"/>
    <property type="evidence" value="ECO:0007669"/>
    <property type="project" value="TreeGrafter"/>
</dbReference>
<dbReference type="CDD" id="cd04666">
    <property type="entry name" value="NUDIX_DIPP2_like_Nudt4"/>
    <property type="match status" value="1"/>
</dbReference>
<dbReference type="InterPro" id="IPR020084">
    <property type="entry name" value="NUDIX_hydrolase_CS"/>
</dbReference>
<dbReference type="GO" id="GO:0000298">
    <property type="term" value="F:endopolyphosphatase activity"/>
    <property type="evidence" value="ECO:0007669"/>
    <property type="project" value="TreeGrafter"/>
</dbReference>
<keyword evidence="3" id="KW-0378">Hydrolase</keyword>
<comment type="caution">
    <text evidence="6">The sequence shown here is derived from an EMBL/GenBank/DDBJ whole genome shotgun (WGS) entry which is preliminary data.</text>
</comment>
<dbReference type="InterPro" id="IPR000086">
    <property type="entry name" value="NUDIX_hydrolase_dom"/>
</dbReference>
<evidence type="ECO:0000256" key="3">
    <source>
        <dbReference type="ARBA" id="ARBA00022801"/>
    </source>
</evidence>
<dbReference type="PANTHER" id="PTHR12629">
    <property type="entry name" value="DIPHOSPHOINOSITOL POLYPHOSPHATE PHOSPHOHYDROLASE"/>
    <property type="match status" value="1"/>
</dbReference>
<dbReference type="PANTHER" id="PTHR12629:SF0">
    <property type="entry name" value="DIPHOSPHOINOSITOL-POLYPHOSPHATE DIPHOSPHATASE"/>
    <property type="match status" value="1"/>
</dbReference>
<evidence type="ECO:0000313" key="7">
    <source>
        <dbReference type="Proteomes" id="UP000220353"/>
    </source>
</evidence>
<feature type="domain" description="Nudix hydrolase" evidence="5">
    <location>
        <begin position="7"/>
        <end position="147"/>
    </location>
</feature>
<keyword evidence="2" id="KW-0479">Metal-binding</keyword>
<dbReference type="EMBL" id="NWTC01000035">
    <property type="protein sequence ID" value="PDT44338.1"/>
    <property type="molecule type" value="Genomic_DNA"/>
</dbReference>
<dbReference type="SUPFAM" id="SSF55811">
    <property type="entry name" value="Nudix"/>
    <property type="match status" value="1"/>
</dbReference>
<dbReference type="GO" id="GO:1901909">
    <property type="term" value="P:diadenosine hexaphosphate catabolic process"/>
    <property type="evidence" value="ECO:0007669"/>
    <property type="project" value="TreeGrafter"/>
</dbReference>
<dbReference type="GO" id="GO:1901911">
    <property type="term" value="P:adenosine 5'-(hexahydrogen pentaphosphate) catabolic process"/>
    <property type="evidence" value="ECO:0007669"/>
    <property type="project" value="TreeGrafter"/>
</dbReference>
<evidence type="ECO:0000313" key="6">
    <source>
        <dbReference type="EMBL" id="PDT44338.1"/>
    </source>
</evidence>
<dbReference type="GO" id="GO:0008486">
    <property type="term" value="F:diphosphoinositol-polyphosphate diphosphatase activity"/>
    <property type="evidence" value="ECO:0007669"/>
    <property type="project" value="TreeGrafter"/>
</dbReference>
<dbReference type="GO" id="GO:0046872">
    <property type="term" value="F:metal ion binding"/>
    <property type="evidence" value="ECO:0007669"/>
    <property type="project" value="UniProtKB-KW"/>
</dbReference>
<dbReference type="GO" id="GO:0034431">
    <property type="term" value="F:bis(5'-adenosyl)-hexaphosphatase activity"/>
    <property type="evidence" value="ECO:0007669"/>
    <property type="project" value="TreeGrafter"/>
</dbReference>
<dbReference type="Gene3D" id="3.90.79.10">
    <property type="entry name" value="Nucleoside Triphosphate Pyrophosphohydrolase"/>
    <property type="match status" value="1"/>
</dbReference>
<sequence length="161" mass="17350">MPSSRFARPEAVAVLPRTIEQAGAICYRASADNAIEVLLVTSRRNGSWGIPKGQIEAGESSAVAAAREAMEEGGVSGVVSRETIGSFDYTKEGSDLSYHISVHLLEVKETLADFPEKQSRRLKWTPLDAAVNQVSQPGLRDLLLCSGGRIRPQILDSVLIS</sequence>
<evidence type="ECO:0000256" key="4">
    <source>
        <dbReference type="ARBA" id="ARBA00022842"/>
    </source>
</evidence>
<accession>A0A2A6LPQ6</accession>
<dbReference type="InterPro" id="IPR015797">
    <property type="entry name" value="NUDIX_hydrolase-like_dom_sf"/>
</dbReference>
<reference evidence="6 7" key="1">
    <citation type="submission" date="2017-09" db="EMBL/GenBank/DDBJ databases">
        <title>Comparative genomics of rhizobia isolated from Phaseolus vulgaris in China.</title>
        <authorList>
            <person name="Tong W."/>
        </authorList>
    </citation>
    <scope>NUCLEOTIDE SEQUENCE [LARGE SCALE GENOMIC DNA]</scope>
    <source>
        <strain evidence="6 7">PCH1</strain>
    </source>
</reference>
<dbReference type="Pfam" id="PF00293">
    <property type="entry name" value="NUDIX"/>
    <property type="match status" value="1"/>
</dbReference>
<organism evidence="6 7">
    <name type="scientific">Rhizobium fredii</name>
    <name type="common">Sinorhizobium fredii</name>
    <dbReference type="NCBI Taxonomy" id="380"/>
    <lineage>
        <taxon>Bacteria</taxon>
        <taxon>Pseudomonadati</taxon>
        <taxon>Pseudomonadota</taxon>
        <taxon>Alphaproteobacteria</taxon>
        <taxon>Hyphomicrobiales</taxon>
        <taxon>Rhizobiaceae</taxon>
        <taxon>Sinorhizobium/Ensifer group</taxon>
        <taxon>Sinorhizobium</taxon>
    </lineage>
</organism>
<name>A0A2A6LPQ6_RHIFR</name>
<dbReference type="PROSITE" id="PS00893">
    <property type="entry name" value="NUDIX_BOX"/>
    <property type="match status" value="1"/>
</dbReference>
<dbReference type="AlphaFoldDB" id="A0A2A6LPQ6"/>
<dbReference type="PROSITE" id="PS51462">
    <property type="entry name" value="NUDIX"/>
    <property type="match status" value="1"/>
</dbReference>
<dbReference type="Proteomes" id="UP000220353">
    <property type="component" value="Unassembled WGS sequence"/>
</dbReference>
<evidence type="ECO:0000259" key="5">
    <source>
        <dbReference type="PROSITE" id="PS51462"/>
    </source>
</evidence>
<dbReference type="GO" id="GO:0034432">
    <property type="term" value="F:bis(5'-adenosyl)-pentaphosphatase activity"/>
    <property type="evidence" value="ECO:0007669"/>
    <property type="project" value="TreeGrafter"/>
</dbReference>
<comment type="cofactor">
    <cofactor evidence="1">
        <name>Mg(2+)</name>
        <dbReference type="ChEBI" id="CHEBI:18420"/>
    </cofactor>
</comment>
<evidence type="ECO:0000256" key="1">
    <source>
        <dbReference type="ARBA" id="ARBA00001946"/>
    </source>
</evidence>